<dbReference type="InterPro" id="IPR036465">
    <property type="entry name" value="vWFA_dom_sf"/>
</dbReference>
<comment type="caution">
    <text evidence="3">The sequence shown here is derived from an EMBL/GenBank/DDBJ whole genome shotgun (WGS) entry which is preliminary data.</text>
</comment>
<sequence length="668" mass="73103">MKDSPPTPPTLAPTAPPVGASAESAAGDLATEPAADHRSIGDALSWLLSLVLHVVALAALAAPTFPTTRDTIVSLLTTPLPPEEQTPLDDLRFADDPQTDIGAMGSGGWGEAAAAAPVLDLTSEVRVELEPMDEWGDVLAHRVETPVAVAPDANADLRIQGLGAVGVSGAAGAVDRLTHEILLSLDSAPTLVVWLFDRSGSLAPRREAFAKRFDRVYDELGVIENSANPAFEKADDKPLLTTVAAYGAAYETLTAEPTDDIAEIKSAVRSIADDPSGEENVFSAVLEAVREHRRHRLSKPRRHVMVIVVTDEAGDDDARLDEAVSYCRKMRTPVYVVGSPAPFGRRDAYVRYVDPNPRYDQRVQWLPVRQGPESWTPERVRLGVFERRGDPTIDSGFGPYGLTRLSFETGGAYYSVHPGRQRAGDDNDEDEGGMASVISAFFDDRLMRRYRPDYAPTEELKRRLGANSAREALVRAASLSWTEPLGEARLVFSKLSDAQLADDMTRAQRAAAIVEPQLERLTSILAEGRKDRERLREARWQAGYDLAVGRVLAEKARAEGYNAMLARAKAGMTLEAGNDTWILRPDPEVDSAAEQADAAAAAEHLQRVVREHPGTPWAYVAERELRRPMGWRWEQAFRDVAGRVAQARNGRPRPQRDAPPERRPPPKL</sequence>
<proteinExistence type="predicted"/>
<feature type="region of interest" description="Disordered" evidence="1">
    <location>
        <begin position="1"/>
        <end position="33"/>
    </location>
</feature>
<evidence type="ECO:0000256" key="1">
    <source>
        <dbReference type="SAM" id="MobiDB-lite"/>
    </source>
</evidence>
<dbReference type="EMBL" id="SJPQ01000006">
    <property type="protein sequence ID" value="TWT86189.1"/>
    <property type="molecule type" value="Genomic_DNA"/>
</dbReference>
<feature type="compositionally biased region" description="Pro residues" evidence="1">
    <location>
        <begin position="1"/>
        <end position="16"/>
    </location>
</feature>
<dbReference type="CDD" id="cd00198">
    <property type="entry name" value="vWFA"/>
    <property type="match status" value="1"/>
</dbReference>
<evidence type="ECO:0000313" key="4">
    <source>
        <dbReference type="Proteomes" id="UP000315440"/>
    </source>
</evidence>
<feature type="compositionally biased region" description="Basic and acidic residues" evidence="1">
    <location>
        <begin position="654"/>
        <end position="668"/>
    </location>
</feature>
<reference evidence="3 4" key="1">
    <citation type="submission" date="2019-02" db="EMBL/GenBank/DDBJ databases">
        <title>Deep-cultivation of Planctomycetes and their phenomic and genomic characterization uncovers novel biology.</title>
        <authorList>
            <person name="Wiegand S."/>
            <person name="Jogler M."/>
            <person name="Boedeker C."/>
            <person name="Pinto D."/>
            <person name="Vollmers J."/>
            <person name="Rivas-Marin E."/>
            <person name="Kohn T."/>
            <person name="Peeters S.H."/>
            <person name="Heuer A."/>
            <person name="Rast P."/>
            <person name="Oberbeckmann S."/>
            <person name="Bunk B."/>
            <person name="Jeske O."/>
            <person name="Meyerdierks A."/>
            <person name="Storesund J.E."/>
            <person name="Kallscheuer N."/>
            <person name="Luecker S."/>
            <person name="Lage O.M."/>
            <person name="Pohl T."/>
            <person name="Merkel B.J."/>
            <person name="Hornburger P."/>
            <person name="Mueller R.-W."/>
            <person name="Bruemmer F."/>
            <person name="Labrenz M."/>
            <person name="Spormann A.M."/>
            <person name="Op Den Camp H."/>
            <person name="Overmann J."/>
            <person name="Amann R."/>
            <person name="Jetten M.S.M."/>
            <person name="Mascher T."/>
            <person name="Medema M.H."/>
            <person name="Devos D.P."/>
            <person name="Kaster A.-K."/>
            <person name="Ovreas L."/>
            <person name="Rohde M."/>
            <person name="Galperin M.Y."/>
            <person name="Jogler C."/>
        </authorList>
    </citation>
    <scope>NUCLEOTIDE SEQUENCE [LARGE SCALE GENOMIC DNA]</scope>
    <source>
        <strain evidence="3 4">Mal64</strain>
    </source>
</reference>
<gene>
    <name evidence="3" type="ORF">Mal64_39300</name>
</gene>
<dbReference type="Gene3D" id="3.40.50.410">
    <property type="entry name" value="von Willebrand factor, type A domain"/>
    <property type="match status" value="1"/>
</dbReference>
<feature type="region of interest" description="Disordered" evidence="1">
    <location>
        <begin position="643"/>
        <end position="668"/>
    </location>
</feature>
<accession>A0A5C5ZFG0</accession>
<dbReference type="InterPro" id="IPR002035">
    <property type="entry name" value="VWF_A"/>
</dbReference>
<dbReference type="PROSITE" id="PS50234">
    <property type="entry name" value="VWFA"/>
    <property type="match status" value="1"/>
</dbReference>
<dbReference type="RefSeq" id="WP_197525903.1">
    <property type="nucleotide sequence ID" value="NZ_SJPQ01000006.1"/>
</dbReference>
<evidence type="ECO:0000259" key="2">
    <source>
        <dbReference type="PROSITE" id="PS50234"/>
    </source>
</evidence>
<feature type="domain" description="VWFA" evidence="2">
    <location>
        <begin position="191"/>
        <end position="338"/>
    </location>
</feature>
<evidence type="ECO:0000313" key="3">
    <source>
        <dbReference type="EMBL" id="TWT86189.1"/>
    </source>
</evidence>
<dbReference type="Pfam" id="PF00092">
    <property type="entry name" value="VWA"/>
    <property type="match status" value="1"/>
</dbReference>
<dbReference type="AlphaFoldDB" id="A0A5C5ZFG0"/>
<protein>
    <recommendedName>
        <fullName evidence="2">VWFA domain-containing protein</fullName>
    </recommendedName>
</protein>
<dbReference type="Proteomes" id="UP000315440">
    <property type="component" value="Unassembled WGS sequence"/>
</dbReference>
<dbReference type="SUPFAM" id="SSF53300">
    <property type="entry name" value="vWA-like"/>
    <property type="match status" value="1"/>
</dbReference>
<organism evidence="3 4">
    <name type="scientific">Pseudobythopirellula maris</name>
    <dbReference type="NCBI Taxonomy" id="2527991"/>
    <lineage>
        <taxon>Bacteria</taxon>
        <taxon>Pseudomonadati</taxon>
        <taxon>Planctomycetota</taxon>
        <taxon>Planctomycetia</taxon>
        <taxon>Pirellulales</taxon>
        <taxon>Lacipirellulaceae</taxon>
        <taxon>Pseudobythopirellula</taxon>
    </lineage>
</organism>
<keyword evidence="4" id="KW-1185">Reference proteome</keyword>
<name>A0A5C5ZFG0_9BACT</name>